<comment type="caution">
    <text evidence="1">The sequence shown here is derived from an EMBL/GenBank/DDBJ whole genome shotgun (WGS) entry which is preliminary data.</text>
</comment>
<protein>
    <submittedName>
        <fullName evidence="1">Uncharacterized protein</fullName>
    </submittedName>
</protein>
<dbReference type="EMBL" id="CASHSV030000311">
    <property type="protein sequence ID" value="CAJ2659726.1"/>
    <property type="molecule type" value="Genomic_DNA"/>
</dbReference>
<proteinExistence type="predicted"/>
<dbReference type="Proteomes" id="UP001177021">
    <property type="component" value="Unassembled WGS sequence"/>
</dbReference>
<keyword evidence="2" id="KW-1185">Reference proteome</keyword>
<accession>A0ACB0KRE1</accession>
<organism evidence="1 2">
    <name type="scientific">Trifolium pratense</name>
    <name type="common">Red clover</name>
    <dbReference type="NCBI Taxonomy" id="57577"/>
    <lineage>
        <taxon>Eukaryota</taxon>
        <taxon>Viridiplantae</taxon>
        <taxon>Streptophyta</taxon>
        <taxon>Embryophyta</taxon>
        <taxon>Tracheophyta</taxon>
        <taxon>Spermatophyta</taxon>
        <taxon>Magnoliopsida</taxon>
        <taxon>eudicotyledons</taxon>
        <taxon>Gunneridae</taxon>
        <taxon>Pentapetalae</taxon>
        <taxon>rosids</taxon>
        <taxon>fabids</taxon>
        <taxon>Fabales</taxon>
        <taxon>Fabaceae</taxon>
        <taxon>Papilionoideae</taxon>
        <taxon>50 kb inversion clade</taxon>
        <taxon>NPAAA clade</taxon>
        <taxon>Hologalegina</taxon>
        <taxon>IRL clade</taxon>
        <taxon>Trifolieae</taxon>
        <taxon>Trifolium</taxon>
    </lineage>
</organism>
<gene>
    <name evidence="1" type="ORF">MILVUS5_LOCUS25826</name>
</gene>
<evidence type="ECO:0000313" key="1">
    <source>
        <dbReference type="EMBL" id="CAJ2659726.1"/>
    </source>
</evidence>
<name>A0ACB0KRE1_TRIPR</name>
<sequence>MVEIHHITNNGGATPTKSTPRSSKRKAATPAYKHDDTSQLSARKKKEMRIRLSLTRPSYVLGLCTKPLRSEHRKRLHYLLRKLVNQHDWVGASGVMSVYLKGTVHDTSPLKNRFKFWVLLELLKHVPNHSMNSTRIRNLYDIWAKKIGSMKTWPLESRYAVQLEFMLFYLMKGNVDGAYQLALVLEQERVDVDPVSKMMMGLTFYELWYSSSIPDEFKWRDLDQIEGQENSYTEGTSFSNKSRQSEWHNSVQSHMADSQYQCYSDSSVMNKRQISKEIGLSKDMIVAMEVDANLKRETSHHIIQPENFYMMSDESQGIEKPSNIRVFTQDDLYALGRLDLWLPLRFPDGNDLLEFKVNDYYNDAVKYLHQALDSTSIASALSVASAALLPLIQLLLIGGQVDDALTLLENQCNNSHSVLPIRLRAVLLEHFDRNNSLLISSCYEDILKKDPTCRDSLAKLIRMHQIGEYSLESLLEIIASHLDATDAEYNTWKMFSLCLSKLSLHEEDQMSTCSIQNERGRVQHSSFRKTPKIFTEGISAKSWNLRCRWWLTRYFSNSEFESNSKNGDLQLLTYKAACALYFYGQEFNYVVKAYSHLKKENDKNLLLFLNEHKRNSYVIYEKNSKKASCIRL</sequence>
<evidence type="ECO:0000313" key="2">
    <source>
        <dbReference type="Proteomes" id="UP001177021"/>
    </source>
</evidence>
<reference evidence="1" key="1">
    <citation type="submission" date="2023-10" db="EMBL/GenBank/DDBJ databases">
        <authorList>
            <person name="Rodriguez Cubillos JULIANA M."/>
            <person name="De Vega J."/>
        </authorList>
    </citation>
    <scope>NUCLEOTIDE SEQUENCE</scope>
</reference>